<evidence type="ECO:0000256" key="4">
    <source>
        <dbReference type="ARBA" id="ARBA00022840"/>
    </source>
</evidence>
<dbReference type="GO" id="GO:0005524">
    <property type="term" value="F:ATP binding"/>
    <property type="evidence" value="ECO:0007669"/>
    <property type="project" value="UniProtKB-KW"/>
</dbReference>
<dbReference type="PANTHER" id="PTHR43851">
    <property type="match status" value="1"/>
</dbReference>
<dbReference type="InterPro" id="IPR011009">
    <property type="entry name" value="Kinase-like_dom_sf"/>
</dbReference>
<dbReference type="PANTHER" id="PTHR43851:SF3">
    <property type="entry name" value="COENZYME Q8"/>
    <property type="match status" value="1"/>
</dbReference>
<evidence type="ECO:0000313" key="8">
    <source>
        <dbReference type="Proteomes" id="UP001472866"/>
    </source>
</evidence>
<keyword evidence="3" id="KW-0547">Nucleotide-binding</keyword>
<dbReference type="GO" id="GO:0016740">
    <property type="term" value="F:transferase activity"/>
    <property type="evidence" value="ECO:0007669"/>
    <property type="project" value="UniProtKB-KW"/>
</dbReference>
<evidence type="ECO:0000256" key="2">
    <source>
        <dbReference type="ARBA" id="ARBA00022679"/>
    </source>
</evidence>
<dbReference type="InterPro" id="IPR004147">
    <property type="entry name" value="ABC1_dom"/>
</dbReference>
<evidence type="ECO:0000256" key="3">
    <source>
        <dbReference type="ARBA" id="ARBA00022741"/>
    </source>
</evidence>
<dbReference type="SUPFAM" id="SSF56112">
    <property type="entry name" value="Protein kinase-like (PK-like)"/>
    <property type="match status" value="1"/>
</dbReference>
<dbReference type="InterPro" id="IPR034646">
    <property type="entry name" value="ADCK3_dom"/>
</dbReference>
<organism evidence="7 8">
    <name type="scientific">Chloropicon roscoffensis</name>
    <dbReference type="NCBI Taxonomy" id="1461544"/>
    <lineage>
        <taxon>Eukaryota</taxon>
        <taxon>Viridiplantae</taxon>
        <taxon>Chlorophyta</taxon>
        <taxon>Chloropicophyceae</taxon>
        <taxon>Chloropicales</taxon>
        <taxon>Chloropicaceae</taxon>
        <taxon>Chloropicon</taxon>
    </lineage>
</organism>
<dbReference type="AlphaFoldDB" id="A0AAX4PFA0"/>
<evidence type="ECO:0000259" key="6">
    <source>
        <dbReference type="Pfam" id="PF03109"/>
    </source>
</evidence>
<sequence>MSVSDVRLRDLARVARGVAMVARHASADVERAAQWVAPGRARPRGQKEEDPEATSPPGQEVVEQEVPKPNETTTTTTTSEEAGAGASQPEKMEAERPTFRAATAVEGVNGPRKYELRERTVPSSQISRVFGFGTLGLSLAAGTAWESARRAWAGGSGDGDKSYSAVLTPGNAERLAVALCRMRGAALKIGQMLSIQDENLIPPQIQQVLERVRHGADAMPRSQLEEQLSANLDDGWMDRLEDFEWEPMAAASIGQVHKAKLRECGTPVCLKVQYPGVADSISSDVDNLMRLVRTTSLLPKGLYVENAVEVAKKELALECDYNYEAKAQLRYRDLVAGEDSLFVPDVHLPLCGRRVLCTHFVEGIPLDEVSSLSQDHRDHLGRLILEVTLKELFVWRFMQTDPNWSNFLYDPQKRRLNLIDFGAAKEYPKRFVDNYLANVHACVHRDREGVIEQGKRLGFLTGDETRVMLDAHCEAGFAVGIPFAQEGDFDFGQAKGRLTTKVSEKAPTLVKHRLTPPPEEAYSLHRKLSGAFLACIKLKAKVPCRQLFLDLYDSYDWGAQEDAQEEVEVES</sequence>
<dbReference type="GO" id="GO:0006744">
    <property type="term" value="P:ubiquinone biosynthetic process"/>
    <property type="evidence" value="ECO:0007669"/>
    <property type="project" value="TreeGrafter"/>
</dbReference>
<name>A0AAX4PFA0_9CHLO</name>
<protein>
    <submittedName>
        <fullName evidence="7">Protein ABC transporter</fullName>
    </submittedName>
</protein>
<keyword evidence="8" id="KW-1185">Reference proteome</keyword>
<dbReference type="EMBL" id="CP151510">
    <property type="protein sequence ID" value="WZN64614.1"/>
    <property type="molecule type" value="Genomic_DNA"/>
</dbReference>
<comment type="similarity">
    <text evidence="1">Belongs to the protein kinase superfamily. ADCK protein kinase family.</text>
</comment>
<proteinExistence type="inferred from homology"/>
<feature type="domain" description="ABC1 atypical kinase-like" evidence="6">
    <location>
        <begin position="212"/>
        <end position="452"/>
    </location>
</feature>
<keyword evidence="2" id="KW-0808">Transferase</keyword>
<evidence type="ECO:0000256" key="5">
    <source>
        <dbReference type="SAM" id="MobiDB-lite"/>
    </source>
</evidence>
<dbReference type="Proteomes" id="UP001472866">
    <property type="component" value="Chromosome 10"/>
</dbReference>
<gene>
    <name evidence="7" type="ORF">HKI87_10g61710</name>
</gene>
<reference evidence="7 8" key="1">
    <citation type="submission" date="2024-03" db="EMBL/GenBank/DDBJ databases">
        <title>Complete genome sequence of the green alga Chloropicon roscoffensis RCC1871.</title>
        <authorList>
            <person name="Lemieux C."/>
            <person name="Pombert J.-F."/>
            <person name="Otis C."/>
            <person name="Turmel M."/>
        </authorList>
    </citation>
    <scope>NUCLEOTIDE SEQUENCE [LARGE SCALE GENOMIC DNA]</scope>
    <source>
        <strain evidence="7 8">RCC1871</strain>
    </source>
</reference>
<dbReference type="Pfam" id="PF03109">
    <property type="entry name" value="ABC1"/>
    <property type="match status" value="1"/>
</dbReference>
<feature type="region of interest" description="Disordered" evidence="5">
    <location>
        <begin position="34"/>
        <end position="106"/>
    </location>
</feature>
<dbReference type="InterPro" id="IPR051409">
    <property type="entry name" value="Atypical_kinase_ADCK"/>
</dbReference>
<dbReference type="CDD" id="cd13970">
    <property type="entry name" value="ABC1_ADCK3"/>
    <property type="match status" value="1"/>
</dbReference>
<dbReference type="Gene3D" id="1.10.510.10">
    <property type="entry name" value="Transferase(Phosphotransferase) domain 1"/>
    <property type="match status" value="1"/>
</dbReference>
<keyword evidence="4" id="KW-0067">ATP-binding</keyword>
<evidence type="ECO:0000313" key="7">
    <source>
        <dbReference type="EMBL" id="WZN64614.1"/>
    </source>
</evidence>
<evidence type="ECO:0000256" key="1">
    <source>
        <dbReference type="ARBA" id="ARBA00009670"/>
    </source>
</evidence>
<accession>A0AAX4PFA0</accession>